<accession>A0ACC0IFR0</accession>
<evidence type="ECO:0000313" key="1">
    <source>
        <dbReference type="EMBL" id="KAI8024172.1"/>
    </source>
</evidence>
<gene>
    <name evidence="1" type="ORF">LOK49_LG03G02867</name>
</gene>
<proteinExistence type="predicted"/>
<sequence length="268" mass="30969">MRKKKKKQCSPLDHKLRSLQKIKCWKTISSSHPLKPIFLTFSSTFFYSYSDGASQNLHLQTIHISGIANESEYGVVSWGTRRSVLEGPSLILAAERTHRKDPFDNFKYYTGGWNISDQHYFYISYLLWVLCINKDSIKQNIYMGIIDKNLLVSRAPKIQRLNVMIQESTLSKFKSEVQSSLCYKSNNWGVGLPPKEKNEKNWPLIKPRLADLSFKPQSSHILAAVENFLNVQCGDVEFEKKIDEKIGQFIDRVEKNPSKKIDEKIGQF</sequence>
<keyword evidence="2" id="KW-1185">Reference proteome</keyword>
<dbReference type="EMBL" id="CM045763">
    <property type="protein sequence ID" value="KAI8024172.1"/>
    <property type="molecule type" value="Genomic_DNA"/>
</dbReference>
<organism evidence="1 2">
    <name type="scientific">Camellia lanceoleosa</name>
    <dbReference type="NCBI Taxonomy" id="1840588"/>
    <lineage>
        <taxon>Eukaryota</taxon>
        <taxon>Viridiplantae</taxon>
        <taxon>Streptophyta</taxon>
        <taxon>Embryophyta</taxon>
        <taxon>Tracheophyta</taxon>
        <taxon>Spermatophyta</taxon>
        <taxon>Magnoliopsida</taxon>
        <taxon>eudicotyledons</taxon>
        <taxon>Gunneridae</taxon>
        <taxon>Pentapetalae</taxon>
        <taxon>asterids</taxon>
        <taxon>Ericales</taxon>
        <taxon>Theaceae</taxon>
        <taxon>Camellia</taxon>
    </lineage>
</organism>
<dbReference type="Proteomes" id="UP001060215">
    <property type="component" value="Chromosome 6"/>
</dbReference>
<reference evidence="1 2" key="1">
    <citation type="journal article" date="2022" name="Plant J.">
        <title>Chromosome-level genome of Camellia lanceoleosa provides a valuable resource for understanding genome evolution and self-incompatibility.</title>
        <authorList>
            <person name="Gong W."/>
            <person name="Xiao S."/>
            <person name="Wang L."/>
            <person name="Liao Z."/>
            <person name="Chang Y."/>
            <person name="Mo W."/>
            <person name="Hu G."/>
            <person name="Li W."/>
            <person name="Zhao G."/>
            <person name="Zhu H."/>
            <person name="Hu X."/>
            <person name="Ji K."/>
            <person name="Xiang X."/>
            <person name="Song Q."/>
            <person name="Yuan D."/>
            <person name="Jin S."/>
            <person name="Zhang L."/>
        </authorList>
    </citation>
    <scope>NUCLEOTIDE SEQUENCE [LARGE SCALE GENOMIC DNA]</scope>
    <source>
        <strain evidence="1">SQ_2022a</strain>
    </source>
</reference>
<name>A0ACC0IFR0_9ERIC</name>
<evidence type="ECO:0000313" key="2">
    <source>
        <dbReference type="Proteomes" id="UP001060215"/>
    </source>
</evidence>
<comment type="caution">
    <text evidence="1">The sequence shown here is derived from an EMBL/GenBank/DDBJ whole genome shotgun (WGS) entry which is preliminary data.</text>
</comment>
<protein>
    <submittedName>
        <fullName evidence="1">Uncharacterized protein</fullName>
    </submittedName>
</protein>